<keyword evidence="1" id="KW-1133">Transmembrane helix</keyword>
<reference evidence="2 3" key="1">
    <citation type="submission" date="2019-07" db="EMBL/GenBank/DDBJ databases">
        <title>Genome sequencing of lignin-degrading bacterial isolates.</title>
        <authorList>
            <person name="Gladden J."/>
        </authorList>
    </citation>
    <scope>NUCLEOTIDE SEQUENCE [LARGE SCALE GENOMIC DNA]</scope>
    <source>
        <strain evidence="2 3">J11</strain>
    </source>
</reference>
<evidence type="ECO:0000256" key="1">
    <source>
        <dbReference type="SAM" id="Phobius"/>
    </source>
</evidence>
<keyword evidence="1" id="KW-0472">Membrane</keyword>
<organism evidence="2 3">
    <name type="scientific">Cupriavidus gilardii J11</name>
    <dbReference type="NCBI Taxonomy" id="936133"/>
    <lineage>
        <taxon>Bacteria</taxon>
        <taxon>Pseudomonadati</taxon>
        <taxon>Pseudomonadota</taxon>
        <taxon>Betaproteobacteria</taxon>
        <taxon>Burkholderiales</taxon>
        <taxon>Burkholderiaceae</taxon>
        <taxon>Cupriavidus</taxon>
    </lineage>
</organism>
<feature type="transmembrane region" description="Helical" evidence="1">
    <location>
        <begin position="119"/>
        <end position="137"/>
    </location>
</feature>
<protein>
    <submittedName>
        <fullName evidence="2">ElaB/YqjD/DUF883 family membrane-anchored ribosome-binding protein</fullName>
    </submittedName>
</protein>
<evidence type="ECO:0000313" key="3">
    <source>
        <dbReference type="Proteomes" id="UP000318141"/>
    </source>
</evidence>
<dbReference type="AlphaFoldDB" id="A0A562BJV5"/>
<keyword evidence="1" id="KW-0812">Transmembrane</keyword>
<evidence type="ECO:0000313" key="2">
    <source>
        <dbReference type="EMBL" id="TWG85253.1"/>
    </source>
</evidence>
<dbReference type="EMBL" id="VLJN01000019">
    <property type="protein sequence ID" value="TWG85253.1"/>
    <property type="molecule type" value="Genomic_DNA"/>
</dbReference>
<gene>
    <name evidence="2" type="ORF">L602_002600000160</name>
</gene>
<sequence>MLTHNPKVKKEFRHLADCASDTVRHIKHAARDTSEAARGAATPVLDEMRGLVSQLQQTIDVLTREGSAEAMQARRRLQLRAQALANHAKDVTAQSAMRAREHVDHAVEGVHHRVVESPFKAIAIAAAVGAIAALLLVGGGNRQRRDEEGPESPME</sequence>
<comment type="caution">
    <text evidence="2">The sequence shown here is derived from an EMBL/GenBank/DDBJ whole genome shotgun (WGS) entry which is preliminary data.</text>
</comment>
<accession>A0A562BJV5</accession>
<proteinExistence type="predicted"/>
<dbReference type="Proteomes" id="UP000318141">
    <property type="component" value="Unassembled WGS sequence"/>
</dbReference>
<keyword evidence="3" id="KW-1185">Reference proteome</keyword>
<name>A0A562BJV5_9BURK</name>
<dbReference type="OrthoDB" id="8965179at2"/>